<keyword evidence="9" id="KW-1185">Reference proteome</keyword>
<reference evidence="9" key="1">
    <citation type="submission" date="2017-01" db="EMBL/GenBank/DDBJ databases">
        <authorList>
            <person name="Varghese N."/>
            <person name="Submissions S."/>
        </authorList>
    </citation>
    <scope>NUCLEOTIDE SEQUENCE [LARGE SCALE GENOMIC DNA]</scope>
    <source>
        <strain evidence="9">DSM 16176</strain>
    </source>
</reference>
<keyword evidence="3" id="KW-0378">Hydrolase</keyword>
<dbReference type="Proteomes" id="UP000186156">
    <property type="component" value="Unassembled WGS sequence"/>
</dbReference>
<evidence type="ECO:0000256" key="2">
    <source>
        <dbReference type="ARBA" id="ARBA00022741"/>
    </source>
</evidence>
<dbReference type="SUPFAM" id="SSF52540">
    <property type="entry name" value="P-loop containing nucleoside triphosphate hydrolases"/>
    <property type="match status" value="1"/>
</dbReference>
<sequence>MNERDRALMRLRELRDLVEGMEGVDCRLLERALQRLEQRATTIAVFGAFSAGKSSLLNALLGRALLAVSPQPTTAAITSIHPATGDARVEISAKTHEELWQDVQALVTALGLRASSLEDAIQLAAGLLPAKFPVHLRRHIRFLKALAEGYPEMGPRIGSRWAATLAELRDFSADEKRAAYVSQVDVWADSPLGRRGYIFVDTPGVDSIHRRHTNVAFHYMREADAVLFVMYYTHAFSQADREFLLQLAGVQDVAGTNKLFSVVNAVDLAESEEELQAVLERVRQDERRLGVREPRVYPVSAQLALAARLLAADPSDETALTIARARLGRDDFTPTPEQIQHLERLAGLAALESDLADFCTHEADRLALDLVERTRQALIRDVEAAYEKVTLAITADEAERERQRAQIQKAQALVADASSSVGARAVPPLARELSELLFHAGERVRFAYRDMFREAFHPGRFRLGNPQDKLREAAKEFADALGRRVEIELRTFALRAEQLAARAAHQDAKRLADAWPVQAVPVREPELSLQLAAADEAITLEDDMLAPYFRHFRSAKQFFEEGGQVAMMDAAMPAVLEQVKTKLDEVGGRLAEEAQRALVDSLSAFYDDLASSLDALAAQLEAPRDPAERDRLREVLSALRAGA</sequence>
<evidence type="ECO:0000313" key="8">
    <source>
        <dbReference type="EMBL" id="SIS79300.1"/>
    </source>
</evidence>
<comment type="subcellular location">
    <subcellularLocation>
        <location evidence="1">Membrane</location>
    </subcellularLocation>
</comment>
<dbReference type="GO" id="GO:0003924">
    <property type="term" value="F:GTPase activity"/>
    <property type="evidence" value="ECO:0007669"/>
    <property type="project" value="InterPro"/>
</dbReference>
<evidence type="ECO:0000256" key="5">
    <source>
        <dbReference type="ARBA" id="ARBA00023136"/>
    </source>
</evidence>
<keyword evidence="2" id="KW-0547">Nucleotide-binding</keyword>
<organism evidence="8 9">
    <name type="scientific">Alicyclobacillus vulcanalis</name>
    <dbReference type="NCBI Taxonomy" id="252246"/>
    <lineage>
        <taxon>Bacteria</taxon>
        <taxon>Bacillati</taxon>
        <taxon>Bacillota</taxon>
        <taxon>Bacilli</taxon>
        <taxon>Bacillales</taxon>
        <taxon>Alicyclobacillaceae</taxon>
        <taxon>Alicyclobacillus</taxon>
    </lineage>
</organism>
<gene>
    <name evidence="8" type="ORF">SAMN05421799_104108</name>
</gene>
<dbReference type="Pfam" id="PF00350">
    <property type="entry name" value="Dynamin_N"/>
    <property type="match status" value="1"/>
</dbReference>
<dbReference type="InterPro" id="IPR027417">
    <property type="entry name" value="P-loop_NTPase"/>
</dbReference>
<dbReference type="AlphaFoldDB" id="A0A1N7LZN0"/>
<evidence type="ECO:0000313" key="9">
    <source>
        <dbReference type="Proteomes" id="UP000186156"/>
    </source>
</evidence>
<dbReference type="GO" id="GO:0005525">
    <property type="term" value="F:GTP binding"/>
    <property type="evidence" value="ECO:0007669"/>
    <property type="project" value="UniProtKB-KW"/>
</dbReference>
<dbReference type="InterPro" id="IPR027094">
    <property type="entry name" value="Mitofusin_fam"/>
</dbReference>
<evidence type="ECO:0000256" key="3">
    <source>
        <dbReference type="ARBA" id="ARBA00022801"/>
    </source>
</evidence>
<dbReference type="STRING" id="252246.SAMN05421799_104108"/>
<keyword evidence="5" id="KW-0472">Membrane</keyword>
<dbReference type="PANTHER" id="PTHR10465">
    <property type="entry name" value="TRANSMEMBRANE GTPASE FZO1"/>
    <property type="match status" value="1"/>
</dbReference>
<dbReference type="Gene3D" id="3.40.50.300">
    <property type="entry name" value="P-loop containing nucleotide triphosphate hydrolases"/>
    <property type="match status" value="1"/>
</dbReference>
<evidence type="ECO:0000256" key="6">
    <source>
        <dbReference type="SAM" id="Coils"/>
    </source>
</evidence>
<dbReference type="EMBL" id="FTOO01000004">
    <property type="protein sequence ID" value="SIS79300.1"/>
    <property type="molecule type" value="Genomic_DNA"/>
</dbReference>
<name>A0A1N7LZN0_9BACL</name>
<dbReference type="OrthoDB" id="5477114at2"/>
<proteinExistence type="predicted"/>
<feature type="domain" description="Dynamin N-terminal" evidence="7">
    <location>
        <begin position="43"/>
        <end position="248"/>
    </location>
</feature>
<dbReference type="PANTHER" id="PTHR10465:SF0">
    <property type="entry name" value="SARCALUMENIN"/>
    <property type="match status" value="1"/>
</dbReference>
<protein>
    <submittedName>
        <fullName evidence="8">Dynamin family protein</fullName>
    </submittedName>
</protein>
<evidence type="ECO:0000256" key="4">
    <source>
        <dbReference type="ARBA" id="ARBA00023134"/>
    </source>
</evidence>
<keyword evidence="4" id="KW-0342">GTP-binding</keyword>
<keyword evidence="6" id="KW-0175">Coiled coil</keyword>
<dbReference type="InterPro" id="IPR045063">
    <property type="entry name" value="Dynamin_N"/>
</dbReference>
<dbReference type="GO" id="GO:0016020">
    <property type="term" value="C:membrane"/>
    <property type="evidence" value="ECO:0007669"/>
    <property type="project" value="UniProtKB-SubCell"/>
</dbReference>
<evidence type="ECO:0000259" key="7">
    <source>
        <dbReference type="Pfam" id="PF00350"/>
    </source>
</evidence>
<accession>A0A1N7LZN0</accession>
<dbReference type="RefSeq" id="WP_076346195.1">
    <property type="nucleotide sequence ID" value="NZ_FTOO01000004.1"/>
</dbReference>
<feature type="coiled-coil region" evidence="6">
    <location>
        <begin position="388"/>
        <end position="415"/>
    </location>
</feature>
<evidence type="ECO:0000256" key="1">
    <source>
        <dbReference type="ARBA" id="ARBA00004370"/>
    </source>
</evidence>